<accession>A0ACC6TG79</accession>
<name>A0ACC6TG79_9MICC</name>
<reference evidence="1" key="1">
    <citation type="submission" date="2024-06" db="EMBL/GenBank/DDBJ databases">
        <title>Genomic Encyclopedia of Type Strains, Phase IV (KMG-IV): sequencing the most valuable type-strain genomes for metagenomic binning, comparative biology and taxonomic classification.</title>
        <authorList>
            <person name="Goeker M."/>
        </authorList>
    </citation>
    <scope>NUCLEOTIDE SEQUENCE</scope>
    <source>
        <strain evidence="1">SJCon</strain>
    </source>
</reference>
<keyword evidence="1" id="KW-0067">ATP-binding</keyword>
<keyword evidence="2" id="KW-1185">Reference proteome</keyword>
<evidence type="ECO:0000313" key="2">
    <source>
        <dbReference type="Proteomes" id="UP001549207"/>
    </source>
</evidence>
<sequence>MTMSAVLETHQLSSGYHGHAFVTDLDISVEPGEVIALLGPNGAGKTTTLLAIAGELPALSGTVEMFGRKRTDALYKRAADGLAFVTEERSVFMQLTTAENFRVGGADAVECLQMFPELEPLMNRTAGLLSGGEQQMVTIARALSRKPKLLLIDELSLGLAPLVVHRLLDVVRDAASTHGIGVILVEQKVELALAVSNRAYVLRDGKVILQGPSDHIGAQVKELEESYLSGIADS</sequence>
<organism evidence="1 2">
    <name type="scientific">Arthrobacter nitrophenolicus</name>
    <dbReference type="NCBI Taxonomy" id="683150"/>
    <lineage>
        <taxon>Bacteria</taxon>
        <taxon>Bacillati</taxon>
        <taxon>Actinomycetota</taxon>
        <taxon>Actinomycetes</taxon>
        <taxon>Micrococcales</taxon>
        <taxon>Micrococcaceae</taxon>
        <taxon>Arthrobacter</taxon>
    </lineage>
</organism>
<gene>
    <name evidence="1" type="ORF">ABIC98_002296</name>
</gene>
<dbReference type="EMBL" id="JBEPNJ010000007">
    <property type="protein sequence ID" value="MET3772648.1"/>
    <property type="molecule type" value="Genomic_DNA"/>
</dbReference>
<evidence type="ECO:0000313" key="1">
    <source>
        <dbReference type="EMBL" id="MET3772648.1"/>
    </source>
</evidence>
<keyword evidence="1" id="KW-0547">Nucleotide-binding</keyword>
<protein>
    <submittedName>
        <fullName evidence="1">Branched-chain amino acid transport system ATP-binding protein</fullName>
    </submittedName>
</protein>
<dbReference type="Proteomes" id="UP001549207">
    <property type="component" value="Unassembled WGS sequence"/>
</dbReference>
<comment type="caution">
    <text evidence="1">The sequence shown here is derived from an EMBL/GenBank/DDBJ whole genome shotgun (WGS) entry which is preliminary data.</text>
</comment>
<proteinExistence type="predicted"/>